<keyword evidence="4" id="KW-0238">DNA-binding</keyword>
<evidence type="ECO:0000313" key="4">
    <source>
        <dbReference type="EMBL" id="MCG4748195.1"/>
    </source>
</evidence>
<dbReference type="PANTHER" id="PTHR30363:SF60">
    <property type="entry name" value="HTH-TYPE TRANSCRIPTIONAL REGULATOR IOLR"/>
    <property type="match status" value="1"/>
</dbReference>
<keyword evidence="6" id="KW-1185">Reference proteome</keyword>
<keyword evidence="2" id="KW-0804">Transcription</keyword>
<dbReference type="InterPro" id="IPR050313">
    <property type="entry name" value="Carb_Metab_HTH_regulators"/>
</dbReference>
<dbReference type="RefSeq" id="WP_117558985.1">
    <property type="nucleotide sequence ID" value="NZ_BAABZL010000001.1"/>
</dbReference>
<dbReference type="Proteomes" id="UP001299608">
    <property type="component" value="Unassembled WGS sequence"/>
</dbReference>
<dbReference type="PANTHER" id="PTHR30363">
    <property type="entry name" value="HTH-TYPE TRANSCRIPTIONAL REGULATOR SRLR-RELATED"/>
    <property type="match status" value="1"/>
</dbReference>
<proteinExistence type="predicted"/>
<evidence type="ECO:0000313" key="6">
    <source>
        <dbReference type="Proteomes" id="UP000669239"/>
    </source>
</evidence>
<accession>A0AAW5C2C6</accession>
<dbReference type="EMBL" id="JAKNGE010000034">
    <property type="protein sequence ID" value="MCG4748195.1"/>
    <property type="molecule type" value="Genomic_DNA"/>
</dbReference>
<dbReference type="SMART" id="SM01134">
    <property type="entry name" value="DeoRC"/>
    <property type="match status" value="1"/>
</dbReference>
<dbReference type="SUPFAM" id="SSF46785">
    <property type="entry name" value="Winged helix' DNA-binding domain"/>
    <property type="match status" value="1"/>
</dbReference>
<dbReference type="Gene3D" id="1.10.10.10">
    <property type="entry name" value="Winged helix-like DNA-binding domain superfamily/Winged helix DNA-binding domain"/>
    <property type="match status" value="1"/>
</dbReference>
<dbReference type="InterPro" id="IPR036390">
    <property type="entry name" value="WH_DNA-bd_sf"/>
</dbReference>
<dbReference type="InterPro" id="IPR014036">
    <property type="entry name" value="DeoR-like_C"/>
</dbReference>
<dbReference type="Gene3D" id="3.40.50.1360">
    <property type="match status" value="1"/>
</dbReference>
<feature type="domain" description="HTH deoR-type" evidence="3">
    <location>
        <begin position="2"/>
        <end position="57"/>
    </location>
</feature>
<dbReference type="InterPro" id="IPR037171">
    <property type="entry name" value="NagB/RpiA_transferase-like"/>
</dbReference>
<reference evidence="5 6" key="1">
    <citation type="journal article" date="2020" name="Cell Host Microbe">
        <title>Functional and Genomic Variation between Human-Derived Isolates of Lachnospiraceae Reveals Inter- and Intra-Species Diversity.</title>
        <authorList>
            <person name="Sorbara M.T."/>
            <person name="Littmann E.R."/>
            <person name="Fontana E."/>
            <person name="Moody T.U."/>
            <person name="Kohout C.E."/>
            <person name="Gjonbalaj M."/>
            <person name="Eaton V."/>
            <person name="Seok R."/>
            <person name="Leiner I.M."/>
            <person name="Pamer E.G."/>
        </authorList>
    </citation>
    <scope>NUCLEOTIDE SEQUENCE [LARGE SCALE GENOMIC DNA]</scope>
    <source>
        <strain evidence="5 6">MSK.1.17</strain>
    </source>
</reference>
<reference evidence="4" key="3">
    <citation type="submission" date="2022-01" db="EMBL/GenBank/DDBJ databases">
        <title>Collection of gut derived symbiotic bacterial strains cultured from healthy donors.</title>
        <authorList>
            <person name="Lin H."/>
            <person name="Kohout C."/>
            <person name="Waligurski E."/>
            <person name="Pamer E.G."/>
        </authorList>
    </citation>
    <scope>NUCLEOTIDE SEQUENCE</scope>
    <source>
        <strain evidence="4">DFI.6.55</strain>
    </source>
</reference>
<dbReference type="Pfam" id="PF00455">
    <property type="entry name" value="DeoRC"/>
    <property type="match status" value="1"/>
</dbReference>
<reference evidence="5" key="2">
    <citation type="submission" date="2020-02" db="EMBL/GenBank/DDBJ databases">
        <authorList>
            <person name="Littmann E."/>
            <person name="Sorbara M."/>
        </authorList>
    </citation>
    <scope>NUCLEOTIDE SEQUENCE</scope>
    <source>
        <strain evidence="5">MSK.1.17</strain>
    </source>
</reference>
<dbReference type="SMART" id="SM00420">
    <property type="entry name" value="HTH_DEOR"/>
    <property type="match status" value="1"/>
</dbReference>
<evidence type="ECO:0000256" key="1">
    <source>
        <dbReference type="ARBA" id="ARBA00023015"/>
    </source>
</evidence>
<dbReference type="SUPFAM" id="SSF100950">
    <property type="entry name" value="NagB/RpiA/CoA transferase-like"/>
    <property type="match status" value="1"/>
</dbReference>
<dbReference type="PROSITE" id="PS51000">
    <property type="entry name" value="HTH_DEOR_2"/>
    <property type="match status" value="1"/>
</dbReference>
<evidence type="ECO:0000313" key="7">
    <source>
        <dbReference type="Proteomes" id="UP001299608"/>
    </source>
</evidence>
<dbReference type="InterPro" id="IPR036388">
    <property type="entry name" value="WH-like_DNA-bd_sf"/>
</dbReference>
<dbReference type="GO" id="GO:0003700">
    <property type="term" value="F:DNA-binding transcription factor activity"/>
    <property type="evidence" value="ECO:0007669"/>
    <property type="project" value="InterPro"/>
</dbReference>
<protein>
    <submittedName>
        <fullName evidence="4">DeoR/GlpR family DNA-binding transcription regulator</fullName>
    </submittedName>
    <submittedName>
        <fullName evidence="5">DeoR/GlpR transcriptional regulator</fullName>
    </submittedName>
</protein>
<dbReference type="GO" id="GO:0003677">
    <property type="term" value="F:DNA binding"/>
    <property type="evidence" value="ECO:0007669"/>
    <property type="project" value="UniProtKB-KW"/>
</dbReference>
<evidence type="ECO:0000313" key="5">
    <source>
        <dbReference type="EMBL" id="NSJ52630.1"/>
    </source>
</evidence>
<dbReference type="EMBL" id="JAAITT010000088">
    <property type="protein sequence ID" value="NSJ52630.1"/>
    <property type="molecule type" value="Genomic_DNA"/>
</dbReference>
<dbReference type="AlphaFoldDB" id="A0AAW5C2C6"/>
<gene>
    <name evidence="5" type="ORF">G5B36_28745</name>
    <name evidence="4" type="ORF">L0N08_22500</name>
</gene>
<organism evidence="4 7">
    <name type="scientific">Enterocloster aldenensis</name>
    <dbReference type="NCBI Taxonomy" id="358742"/>
    <lineage>
        <taxon>Bacteria</taxon>
        <taxon>Bacillati</taxon>
        <taxon>Bacillota</taxon>
        <taxon>Clostridia</taxon>
        <taxon>Lachnospirales</taxon>
        <taxon>Lachnospiraceae</taxon>
        <taxon>Enterocloster</taxon>
    </lineage>
</organism>
<dbReference type="Proteomes" id="UP000669239">
    <property type="component" value="Unassembled WGS sequence"/>
</dbReference>
<dbReference type="InterPro" id="IPR001034">
    <property type="entry name" value="DeoR_HTH"/>
</dbReference>
<evidence type="ECO:0000259" key="3">
    <source>
        <dbReference type="PROSITE" id="PS51000"/>
    </source>
</evidence>
<dbReference type="Pfam" id="PF08220">
    <property type="entry name" value="HTH_DeoR"/>
    <property type="match status" value="1"/>
</dbReference>
<name>A0AAW5C2C6_9FIRM</name>
<keyword evidence="1" id="KW-0805">Transcription regulation</keyword>
<evidence type="ECO:0000256" key="2">
    <source>
        <dbReference type="ARBA" id="ARBA00023163"/>
    </source>
</evidence>
<comment type="caution">
    <text evidence="4">The sequence shown here is derived from an EMBL/GenBank/DDBJ whole genome shotgun (WGS) entry which is preliminary data.</text>
</comment>
<sequence>MKDNRIKEMQEYILLHQSVSLKELCDTFNVSMNTVRRYINEITADSAIKKVYGGVKVQSPVSSLPTFTERNQTQSRAKQLICKKAAEYIKENDIIYIDSGTTTMYILDYVPSSMHVTVITNSYHIIHSAVDRPEITLINLPGILDRRTLSFNGENFKYLESLNIHKAFMACTGLSINDGATNSFSAEFTNKKIAVRKADQIFLMADCSKFGVSTLMTYCPLSDIDYIITDRNPAPEFRQIIEENGHHIVLCDSE</sequence>
<dbReference type="GeneID" id="97207305"/>